<dbReference type="Pfam" id="PF08240">
    <property type="entry name" value="ADH_N"/>
    <property type="match status" value="1"/>
</dbReference>
<organism evidence="2 3">
    <name type="scientific">Lysinimonas soli</name>
    <dbReference type="NCBI Taxonomy" id="1074233"/>
    <lineage>
        <taxon>Bacteria</taxon>
        <taxon>Bacillati</taxon>
        <taxon>Actinomycetota</taxon>
        <taxon>Actinomycetes</taxon>
        <taxon>Micrococcales</taxon>
        <taxon>Microbacteriaceae</taxon>
        <taxon>Lysinimonas</taxon>
    </lineage>
</organism>
<evidence type="ECO:0000259" key="1">
    <source>
        <dbReference type="SMART" id="SM00829"/>
    </source>
</evidence>
<dbReference type="InterPro" id="IPR013154">
    <property type="entry name" value="ADH-like_N"/>
</dbReference>
<evidence type="ECO:0000313" key="2">
    <source>
        <dbReference type="EMBL" id="MFC5502741.1"/>
    </source>
</evidence>
<dbReference type="GO" id="GO:0016491">
    <property type="term" value="F:oxidoreductase activity"/>
    <property type="evidence" value="ECO:0007669"/>
    <property type="project" value="UniProtKB-KW"/>
</dbReference>
<dbReference type="SUPFAM" id="SSF50129">
    <property type="entry name" value="GroES-like"/>
    <property type="match status" value="1"/>
</dbReference>
<accession>A0ABW0NQC8</accession>
<dbReference type="Proteomes" id="UP001596039">
    <property type="component" value="Unassembled WGS sequence"/>
</dbReference>
<evidence type="ECO:0000313" key="3">
    <source>
        <dbReference type="Proteomes" id="UP001596039"/>
    </source>
</evidence>
<dbReference type="PANTHER" id="PTHR43482">
    <property type="entry name" value="PROTEIN AST1-RELATED"/>
    <property type="match status" value="1"/>
</dbReference>
<dbReference type="RefSeq" id="WP_386740436.1">
    <property type="nucleotide sequence ID" value="NZ_JBHSMG010000002.1"/>
</dbReference>
<keyword evidence="3" id="KW-1185">Reference proteome</keyword>
<proteinExistence type="predicted"/>
<reference evidence="3" key="1">
    <citation type="journal article" date="2019" name="Int. J. Syst. Evol. Microbiol.">
        <title>The Global Catalogue of Microorganisms (GCM) 10K type strain sequencing project: providing services to taxonomists for standard genome sequencing and annotation.</title>
        <authorList>
            <consortium name="The Broad Institute Genomics Platform"/>
            <consortium name="The Broad Institute Genome Sequencing Center for Infectious Disease"/>
            <person name="Wu L."/>
            <person name="Ma J."/>
        </authorList>
    </citation>
    <scope>NUCLEOTIDE SEQUENCE [LARGE SCALE GENOMIC DNA]</scope>
    <source>
        <strain evidence="3">CGMCC 4.6997</strain>
    </source>
</reference>
<gene>
    <name evidence="2" type="ORF">ACFPJ4_10875</name>
</gene>
<name>A0ABW0NQC8_9MICO</name>
<dbReference type="EMBL" id="JBHSMG010000002">
    <property type="protein sequence ID" value="MFC5502741.1"/>
    <property type="molecule type" value="Genomic_DNA"/>
</dbReference>
<dbReference type="InterPro" id="IPR020843">
    <property type="entry name" value="ER"/>
</dbReference>
<dbReference type="SMART" id="SM00829">
    <property type="entry name" value="PKS_ER"/>
    <property type="match status" value="1"/>
</dbReference>
<dbReference type="InterPro" id="IPR036291">
    <property type="entry name" value="NAD(P)-bd_dom_sf"/>
</dbReference>
<dbReference type="SUPFAM" id="SSF51735">
    <property type="entry name" value="NAD(P)-binding Rossmann-fold domains"/>
    <property type="match status" value="1"/>
</dbReference>
<keyword evidence="2" id="KW-0560">Oxidoreductase</keyword>
<dbReference type="PANTHER" id="PTHR43482:SF1">
    <property type="entry name" value="PROTEIN AST1-RELATED"/>
    <property type="match status" value="1"/>
</dbReference>
<sequence length="308" mass="31323">MIAVTVTTPAGPDSIEVRELPDPSPAAGELLIATEAATLNPADNAVVSGAATSRFPTGARPPYVPGWDLAGTVTAVGEGVDAALVGRRVLGFSPWFRTARGTQAGLVALPLDQVAVASGTIPASELTTFGLIGLTALHLLRAAGDARSVLVTAAAGGVGRLTVELAVHAGLDVIATAAEKDRAELTALGVRFIPREVDDLAAAVRELVPGGVDAVLNTAPGTAPGIAAVRDGGRYRSVTVLPDAERGIDVARVGVTVDGPGLIEIVRLAESGEITTRVAQTFPVARAADAYRALNDRSSGRGKIVLTW</sequence>
<dbReference type="InterPro" id="IPR052585">
    <property type="entry name" value="Lipid_raft_assoc_Zn_ADH"/>
</dbReference>
<feature type="domain" description="Enoyl reductase (ER)" evidence="1">
    <location>
        <begin position="11"/>
        <end position="306"/>
    </location>
</feature>
<comment type="caution">
    <text evidence="2">The sequence shown here is derived from an EMBL/GenBank/DDBJ whole genome shotgun (WGS) entry which is preliminary data.</text>
</comment>
<dbReference type="Pfam" id="PF13602">
    <property type="entry name" value="ADH_zinc_N_2"/>
    <property type="match status" value="1"/>
</dbReference>
<dbReference type="CDD" id="cd05289">
    <property type="entry name" value="MDR_like_2"/>
    <property type="match status" value="1"/>
</dbReference>
<dbReference type="EC" id="1.-.-.-" evidence="2"/>
<protein>
    <submittedName>
        <fullName evidence="2">NADP-dependent oxidoreductase</fullName>
        <ecNumber evidence="2">1.-.-.-</ecNumber>
    </submittedName>
</protein>
<dbReference type="Gene3D" id="3.40.50.720">
    <property type="entry name" value="NAD(P)-binding Rossmann-like Domain"/>
    <property type="match status" value="1"/>
</dbReference>
<dbReference type="InterPro" id="IPR011032">
    <property type="entry name" value="GroES-like_sf"/>
</dbReference>
<dbReference type="Gene3D" id="3.90.180.10">
    <property type="entry name" value="Medium-chain alcohol dehydrogenases, catalytic domain"/>
    <property type="match status" value="1"/>
</dbReference>